<dbReference type="KEGG" id="psco:LY89DRAFT_766039"/>
<feature type="binding site" description="axial binding residue" evidence="8">
    <location>
        <position position="440"/>
    </location>
    <ligand>
        <name>heme</name>
        <dbReference type="ChEBI" id="CHEBI:30413"/>
    </ligand>
    <ligandPart>
        <name>Fe</name>
        <dbReference type="ChEBI" id="CHEBI:18248"/>
    </ligandPart>
</feature>
<dbReference type="PANTHER" id="PTHR24287:SF19">
    <property type="entry name" value="CYTOCHROME P450"/>
    <property type="match status" value="1"/>
</dbReference>
<evidence type="ECO:0000256" key="3">
    <source>
        <dbReference type="ARBA" id="ARBA00022617"/>
    </source>
</evidence>
<keyword evidence="9" id="KW-0732">Signal</keyword>
<dbReference type="SUPFAM" id="SSF48264">
    <property type="entry name" value="Cytochrome P450"/>
    <property type="match status" value="1"/>
</dbReference>
<dbReference type="InterPro" id="IPR002402">
    <property type="entry name" value="Cyt_P450_E_grp-II"/>
</dbReference>
<sequence length="494" mass="56614">MYIPKLPFFLVLASYASLLFAAPNSTPPQYRYKDKLFGSDLAQELNDARIRGYLYGAIRGQFHTYGKTFKESVVFGKVVYNTMSMENIQTMAATKFNDFGVEPSRKLKKPNFTGDGILSTDGPAWKRSRELITPTFSRKDIADLDSLEVYFDRMLSLMPSENQTMDMQPLLKRLFLDTSTEFLFAESIHSLLPETQYKSQEFLAAFEESLMGMGTRIRAGPLAKIKLYFDKTWEKAYTKVHRYVDQHVERALAETKNDKSSISADETNPPQKYILVREMAREIRDKVSLCYELMAVFFPGRDTIPVLLANTIFLLARHPSVYKSLRETALSHTSQPVTYDLIKSLIFYKHVLFESLHLLPPVALVHRTALRDTILPTGGGADGKSLIYVAKGETVVAHLHALHRDKDIWGEDADEFNPGRWEGRRTTWEFVPFYGGARICPAQQQVMIQATYVLLRLAQEFESFKNRDEELRYIGLTRMVTESRNRVKVAFVKP</sequence>
<dbReference type="InterPro" id="IPR002974">
    <property type="entry name" value="Cyt_P450_E_CYP52_ascomycetes"/>
</dbReference>
<dbReference type="RefSeq" id="XP_018061813.1">
    <property type="nucleotide sequence ID" value="XM_018221709.1"/>
</dbReference>
<comment type="similarity">
    <text evidence="2">Belongs to the cytochrome P450 family.</text>
</comment>
<accession>A0A132B4X3</accession>
<feature type="signal peptide" evidence="9">
    <location>
        <begin position="1"/>
        <end position="21"/>
    </location>
</feature>
<dbReference type="OrthoDB" id="1470350at2759"/>
<evidence type="ECO:0000256" key="1">
    <source>
        <dbReference type="ARBA" id="ARBA00001971"/>
    </source>
</evidence>
<evidence type="ECO:0000256" key="7">
    <source>
        <dbReference type="ARBA" id="ARBA00023033"/>
    </source>
</evidence>
<dbReference type="CDD" id="cd11063">
    <property type="entry name" value="CYP52"/>
    <property type="match status" value="1"/>
</dbReference>
<proteinExistence type="inferred from homology"/>
<organism evidence="10 11">
    <name type="scientific">Mollisia scopiformis</name>
    <name type="common">Conifer needle endophyte fungus</name>
    <name type="synonym">Phialocephala scopiformis</name>
    <dbReference type="NCBI Taxonomy" id="149040"/>
    <lineage>
        <taxon>Eukaryota</taxon>
        <taxon>Fungi</taxon>
        <taxon>Dikarya</taxon>
        <taxon>Ascomycota</taxon>
        <taxon>Pezizomycotina</taxon>
        <taxon>Leotiomycetes</taxon>
        <taxon>Helotiales</taxon>
        <taxon>Mollisiaceae</taxon>
        <taxon>Mollisia</taxon>
    </lineage>
</organism>
<dbReference type="InterPro" id="IPR036396">
    <property type="entry name" value="Cyt_P450_sf"/>
</dbReference>
<dbReference type="EMBL" id="KQ947439">
    <property type="protein sequence ID" value="KUJ07458.1"/>
    <property type="molecule type" value="Genomic_DNA"/>
</dbReference>
<dbReference type="Gene3D" id="1.10.630.10">
    <property type="entry name" value="Cytochrome P450"/>
    <property type="match status" value="1"/>
</dbReference>
<dbReference type="PRINTS" id="PR01239">
    <property type="entry name" value="EP450IICYP52"/>
</dbReference>
<dbReference type="InterPro" id="IPR047146">
    <property type="entry name" value="Cyt_P450_E_CYP52_fungi"/>
</dbReference>
<evidence type="ECO:0000256" key="6">
    <source>
        <dbReference type="ARBA" id="ARBA00023004"/>
    </source>
</evidence>
<keyword evidence="4 8" id="KW-0479">Metal-binding</keyword>
<evidence type="ECO:0000256" key="5">
    <source>
        <dbReference type="ARBA" id="ARBA00023002"/>
    </source>
</evidence>
<dbReference type="GO" id="GO:0020037">
    <property type="term" value="F:heme binding"/>
    <property type="evidence" value="ECO:0007669"/>
    <property type="project" value="InterPro"/>
</dbReference>
<protein>
    <submittedName>
        <fullName evidence="10">Cytochrome P450</fullName>
    </submittedName>
</protein>
<gene>
    <name evidence="10" type="ORF">LY89DRAFT_766039</name>
</gene>
<dbReference type="Proteomes" id="UP000070700">
    <property type="component" value="Unassembled WGS sequence"/>
</dbReference>
<dbReference type="InParanoid" id="A0A132B4X3"/>
<evidence type="ECO:0000256" key="9">
    <source>
        <dbReference type="SAM" id="SignalP"/>
    </source>
</evidence>
<reference evidence="10 11" key="1">
    <citation type="submission" date="2015-10" db="EMBL/GenBank/DDBJ databases">
        <title>Full genome of DAOMC 229536 Phialocephala scopiformis, a fungal endophyte of spruce producing the potent anti-insectan compound rugulosin.</title>
        <authorList>
            <consortium name="DOE Joint Genome Institute"/>
            <person name="Walker A.K."/>
            <person name="Frasz S.L."/>
            <person name="Seifert K.A."/>
            <person name="Miller J.D."/>
            <person name="Mondo S.J."/>
            <person name="Labutti K."/>
            <person name="Lipzen A."/>
            <person name="Dockter R."/>
            <person name="Kennedy M."/>
            <person name="Grigoriev I.V."/>
            <person name="Spatafora J.W."/>
        </authorList>
    </citation>
    <scope>NUCLEOTIDE SEQUENCE [LARGE SCALE GENOMIC DNA]</scope>
    <source>
        <strain evidence="10 11">CBS 120377</strain>
    </source>
</reference>
<dbReference type="InterPro" id="IPR001128">
    <property type="entry name" value="Cyt_P450"/>
</dbReference>
<comment type="cofactor">
    <cofactor evidence="1 8">
        <name>heme</name>
        <dbReference type="ChEBI" id="CHEBI:30413"/>
    </cofactor>
</comment>
<dbReference type="GO" id="GO:0005506">
    <property type="term" value="F:iron ion binding"/>
    <property type="evidence" value="ECO:0007669"/>
    <property type="project" value="InterPro"/>
</dbReference>
<evidence type="ECO:0000256" key="4">
    <source>
        <dbReference type="ARBA" id="ARBA00022723"/>
    </source>
</evidence>
<dbReference type="PRINTS" id="PR00464">
    <property type="entry name" value="EP450II"/>
</dbReference>
<evidence type="ECO:0000313" key="10">
    <source>
        <dbReference type="EMBL" id="KUJ07458.1"/>
    </source>
</evidence>
<dbReference type="GO" id="GO:0016712">
    <property type="term" value="F:oxidoreductase activity, acting on paired donors, with incorporation or reduction of molecular oxygen, reduced flavin or flavoprotein as one donor, and incorporation of one atom of oxygen"/>
    <property type="evidence" value="ECO:0007669"/>
    <property type="project" value="InterPro"/>
</dbReference>
<dbReference type="STRING" id="149040.A0A132B4X3"/>
<dbReference type="GeneID" id="28831435"/>
<keyword evidence="7" id="KW-0503">Monooxygenase</keyword>
<evidence type="ECO:0000256" key="8">
    <source>
        <dbReference type="PIRSR" id="PIRSR602402-1"/>
    </source>
</evidence>
<keyword evidence="3 8" id="KW-0349">Heme</keyword>
<keyword evidence="11" id="KW-1185">Reference proteome</keyword>
<name>A0A132B4X3_MOLSC</name>
<evidence type="ECO:0000313" key="11">
    <source>
        <dbReference type="Proteomes" id="UP000070700"/>
    </source>
</evidence>
<evidence type="ECO:0000256" key="2">
    <source>
        <dbReference type="ARBA" id="ARBA00010617"/>
    </source>
</evidence>
<feature type="chain" id="PRO_5007287854" evidence="9">
    <location>
        <begin position="22"/>
        <end position="494"/>
    </location>
</feature>
<keyword evidence="5" id="KW-0560">Oxidoreductase</keyword>
<dbReference type="AlphaFoldDB" id="A0A132B4X3"/>
<dbReference type="PANTHER" id="PTHR24287">
    <property type="entry name" value="P450, PUTATIVE (EUROFUNG)-RELATED"/>
    <property type="match status" value="1"/>
</dbReference>
<keyword evidence="6 8" id="KW-0408">Iron</keyword>
<dbReference type="Pfam" id="PF00067">
    <property type="entry name" value="p450"/>
    <property type="match status" value="1"/>
</dbReference>